<name>A6KQA4_RAT</name>
<proteinExistence type="predicted"/>
<reference evidence="2" key="1">
    <citation type="submission" date="2005-09" db="EMBL/GenBank/DDBJ databases">
        <authorList>
            <person name="Mural R.J."/>
            <person name="Li P.W."/>
            <person name="Adams M.D."/>
            <person name="Amanatides P.G."/>
            <person name="Baden-Tillson H."/>
            <person name="Barnstead M."/>
            <person name="Chin S.H."/>
            <person name="Dew I."/>
            <person name="Evans C.A."/>
            <person name="Ferriera S."/>
            <person name="Flanigan M."/>
            <person name="Fosler C."/>
            <person name="Glodek A."/>
            <person name="Gu Z."/>
            <person name="Holt R.A."/>
            <person name="Jennings D."/>
            <person name="Kraft C.L."/>
            <person name="Lu F."/>
            <person name="Nguyen T."/>
            <person name="Nusskern D.R."/>
            <person name="Pfannkoch C.M."/>
            <person name="Sitter C."/>
            <person name="Sutton G.G."/>
            <person name="Venter J.C."/>
            <person name="Wang Z."/>
            <person name="Woodage T."/>
            <person name="Zheng X.H."/>
            <person name="Zhong F."/>
        </authorList>
    </citation>
    <scope>NUCLEOTIDE SEQUENCE [LARGE SCALE GENOMIC DNA]</scope>
    <source>
        <strain>BN</strain>
        <strain evidence="2">Sprague-Dawley</strain>
    </source>
</reference>
<dbReference type="EMBL" id="CH474086">
    <property type="protein sequence ID" value="EDL83230.1"/>
    <property type="molecule type" value="Genomic_DNA"/>
</dbReference>
<evidence type="ECO:0000313" key="2">
    <source>
        <dbReference type="Proteomes" id="UP000234681"/>
    </source>
</evidence>
<evidence type="ECO:0000313" key="1">
    <source>
        <dbReference type="EMBL" id="EDL83230.1"/>
    </source>
</evidence>
<accession>A6KQA4</accession>
<gene>
    <name evidence="1" type="ORF">rCG_53386</name>
</gene>
<sequence>MSKARSVHHFLATALSASLETCCHPGLP</sequence>
<organism evidence="1 2">
    <name type="scientific">Rattus norvegicus</name>
    <name type="common">Rat</name>
    <dbReference type="NCBI Taxonomy" id="10116"/>
    <lineage>
        <taxon>Eukaryota</taxon>
        <taxon>Metazoa</taxon>
        <taxon>Chordata</taxon>
        <taxon>Craniata</taxon>
        <taxon>Vertebrata</taxon>
        <taxon>Euteleostomi</taxon>
        <taxon>Mammalia</taxon>
        <taxon>Eutheria</taxon>
        <taxon>Euarchontoglires</taxon>
        <taxon>Glires</taxon>
        <taxon>Rodentia</taxon>
        <taxon>Myomorpha</taxon>
        <taxon>Muroidea</taxon>
        <taxon>Muridae</taxon>
        <taxon>Murinae</taxon>
        <taxon>Rattus</taxon>
    </lineage>
</organism>
<feature type="non-terminal residue" evidence="1">
    <location>
        <position position="28"/>
    </location>
</feature>
<dbReference type="Proteomes" id="UP000234681">
    <property type="component" value="Chromosome 9"/>
</dbReference>
<protein>
    <submittedName>
        <fullName evidence="1">RCG53386</fullName>
    </submittedName>
</protein>
<dbReference type="AlphaFoldDB" id="A6KQA4"/>